<feature type="domain" description="Cyanovirin-N" evidence="2">
    <location>
        <begin position="2"/>
        <end position="98"/>
    </location>
</feature>
<dbReference type="InterPro" id="IPR052895">
    <property type="entry name" value="HetReg/Transcr_Mod"/>
</dbReference>
<dbReference type="Pfam" id="PF26639">
    <property type="entry name" value="Het-6_barrel"/>
    <property type="match status" value="1"/>
</dbReference>
<dbReference type="SUPFAM" id="SSF48403">
    <property type="entry name" value="Ankyrin repeat"/>
    <property type="match status" value="1"/>
</dbReference>
<dbReference type="PANTHER" id="PTHR24148:SF64">
    <property type="entry name" value="HETEROKARYON INCOMPATIBILITY DOMAIN-CONTAINING PROTEIN"/>
    <property type="match status" value="1"/>
</dbReference>
<feature type="repeat" description="ANK" evidence="1">
    <location>
        <begin position="264"/>
        <end position="296"/>
    </location>
</feature>
<dbReference type="InterPro" id="IPR010730">
    <property type="entry name" value="HET"/>
</dbReference>
<dbReference type="Pfam" id="PF06985">
    <property type="entry name" value="HET"/>
    <property type="match status" value="2"/>
</dbReference>
<dbReference type="PROSITE" id="PS50088">
    <property type="entry name" value="ANK_REPEAT"/>
    <property type="match status" value="2"/>
</dbReference>
<name>A0A1L7XLM4_9HELO</name>
<evidence type="ECO:0000259" key="2">
    <source>
        <dbReference type="SMART" id="SM01111"/>
    </source>
</evidence>
<dbReference type="EMBL" id="FJOG01000033">
    <property type="protein sequence ID" value="CZR65847.1"/>
    <property type="molecule type" value="Genomic_DNA"/>
</dbReference>
<gene>
    <name evidence="3" type="ORF">PAC_15747</name>
</gene>
<dbReference type="InterPro" id="IPR011058">
    <property type="entry name" value="Cyanovirin-N"/>
</dbReference>
<evidence type="ECO:0000256" key="1">
    <source>
        <dbReference type="PROSITE-ProRule" id="PRU00023"/>
    </source>
</evidence>
<dbReference type="Proteomes" id="UP000184330">
    <property type="component" value="Unassembled WGS sequence"/>
</dbReference>
<dbReference type="SUPFAM" id="SSF51322">
    <property type="entry name" value="Cyanovirin-N"/>
    <property type="match status" value="1"/>
</dbReference>
<proteinExistence type="predicted"/>
<keyword evidence="4" id="KW-1185">Reference proteome</keyword>
<dbReference type="SMART" id="SM00248">
    <property type="entry name" value="ANK"/>
    <property type="match status" value="3"/>
</dbReference>
<evidence type="ECO:0000313" key="4">
    <source>
        <dbReference type="Proteomes" id="UP000184330"/>
    </source>
</evidence>
<keyword evidence="1" id="KW-0040">ANK repeat</keyword>
<dbReference type="SMART" id="SM01111">
    <property type="entry name" value="CVNH"/>
    <property type="match status" value="1"/>
</dbReference>
<dbReference type="OrthoDB" id="2157530at2759"/>
<dbReference type="Gene3D" id="2.30.60.10">
    <property type="entry name" value="Cyanovirin-N"/>
    <property type="match status" value="1"/>
</dbReference>
<dbReference type="InterPro" id="IPR002110">
    <property type="entry name" value="Ankyrin_rpt"/>
</dbReference>
<reference evidence="3 4" key="1">
    <citation type="submission" date="2016-03" db="EMBL/GenBank/DDBJ databases">
        <authorList>
            <person name="Ploux O."/>
        </authorList>
    </citation>
    <scope>NUCLEOTIDE SEQUENCE [LARGE SCALE GENOMIC DNA]</scope>
    <source>
        <strain evidence="3 4">UAMH 11012</strain>
    </source>
</reference>
<dbReference type="InterPro" id="IPR036673">
    <property type="entry name" value="Cyanovirin-N_sf"/>
</dbReference>
<dbReference type="Pfam" id="PF08881">
    <property type="entry name" value="CVNH"/>
    <property type="match status" value="1"/>
</dbReference>
<dbReference type="Gene3D" id="1.25.40.20">
    <property type="entry name" value="Ankyrin repeat-containing domain"/>
    <property type="match status" value="2"/>
</dbReference>
<dbReference type="AlphaFoldDB" id="A0A1L7XLM4"/>
<dbReference type="InterPro" id="IPR036770">
    <property type="entry name" value="Ankyrin_rpt-contain_sf"/>
</dbReference>
<protein>
    <recommendedName>
        <fullName evidence="2">Cyanovirin-N domain-containing protein</fullName>
    </recommendedName>
</protein>
<sequence>MSFKQSSCNIRLEGTTLHADCRTPDGVWHPSTLRLDRLLGNLSGQLVWLGTDFNQDAKHVYLEDTILHALLPQSARAWHPSSLDLNERISNKFGTLVYIDPRLGFYSPRGQPEETEKVEFVPHVGFAPCDDFARRRWDASEAHTIECKRTEAERVLRALQPFRYQPLPTPTSIRLLKVEDADNSSDFIHASLVVVDLDQNPQFDALSYTWGNPFTSSDRQLEQYYQRTTTILCNNQRLSVKQNLLDALRRLRRTQKSTEKRGRFKKTPIIQAAEDGHVRLVQALLLQGAEVTAQDQFGETALHYAAEKGHLDVVKVLVQAGTSLFKLDNSRRTPLDCAKQKNHEKVMEFLEAQLETQKRAKASPDRKGTYFRTTMTNQKYVWIDAVCINQQDSVEKAVQVGMMGRIYKSAKSVIVWLGRERQDINDSTAEDLLLDAWMLESAGKNGKLDDDAMEVLLNDPQRHLSPSAPPYLKDAVMDWLQKIDERQIRTWLVGLPFFRRTWFERAWVIQELVMAQEITVLCGQFVFSWDMFVFLSCAVDSCRVLMRAGTDPRGGGGENFHTIVYRSASHAARKVEPELYEIPAMTLERRRRAFHRYGELSTMSALALSRNYNATDTRDKVFAVLSISAPIQLSTKTGTRSVIPNYVQPARDLFINVGTALLQARGPSILSLVRLSAVSRIKELPSWVPDLTMPIHHQPLGISIVGSLVGDSGKTIDTTIYDAIGANTRPPAYHVTAENYLVLHGFRWDTVDEVAQPGLNNIGLNGTEISHWAKMVSSLAGTKSEKREALWRTLVSDDVQGQHPSPDLNKSFEGWLKYLSFVEMTGIRHAITDNKIRNMKNPTDALYPKRSKQQILTIFKIIQNGLGALGINFSEEEINRWKSLYEFTPKDPDYTTWYFGLDINSREFGKAVNSKDLSKRLFRTSGNFLGTGPEQTQAGDVIYLLPGTTVPYIFRPVNDRHFKVIGETYIHDIMHGEAWENSQMTLEQLCVI</sequence>
<accession>A0A1L7XLM4</accession>
<organism evidence="3 4">
    <name type="scientific">Phialocephala subalpina</name>
    <dbReference type="NCBI Taxonomy" id="576137"/>
    <lineage>
        <taxon>Eukaryota</taxon>
        <taxon>Fungi</taxon>
        <taxon>Dikarya</taxon>
        <taxon>Ascomycota</taxon>
        <taxon>Pezizomycotina</taxon>
        <taxon>Leotiomycetes</taxon>
        <taxon>Helotiales</taxon>
        <taxon>Mollisiaceae</taxon>
        <taxon>Phialocephala</taxon>
        <taxon>Phialocephala fortinii species complex</taxon>
    </lineage>
</organism>
<dbReference type="PROSITE" id="PS50297">
    <property type="entry name" value="ANK_REP_REGION"/>
    <property type="match status" value="2"/>
</dbReference>
<dbReference type="STRING" id="576137.A0A1L7XLM4"/>
<dbReference type="Pfam" id="PF12796">
    <property type="entry name" value="Ank_2"/>
    <property type="match status" value="1"/>
</dbReference>
<dbReference type="PANTHER" id="PTHR24148">
    <property type="entry name" value="ANKYRIN REPEAT DOMAIN-CONTAINING PROTEIN 39 HOMOLOG-RELATED"/>
    <property type="match status" value="1"/>
</dbReference>
<evidence type="ECO:0000313" key="3">
    <source>
        <dbReference type="EMBL" id="CZR65847.1"/>
    </source>
</evidence>
<feature type="repeat" description="ANK" evidence="1">
    <location>
        <begin position="297"/>
        <end position="329"/>
    </location>
</feature>